<name>A0A261G6X4_9BIFI</name>
<feature type="domain" description="Methyltransferase small" evidence="6">
    <location>
        <begin position="152"/>
        <end position="237"/>
    </location>
</feature>
<keyword evidence="8" id="KW-1185">Reference proteome</keyword>
<dbReference type="Gene3D" id="3.40.50.150">
    <property type="entry name" value="Vaccinia Virus protein VP39"/>
    <property type="match status" value="1"/>
</dbReference>
<dbReference type="InterPro" id="IPR050320">
    <property type="entry name" value="N5-glutamine_MTase"/>
</dbReference>
<evidence type="ECO:0000256" key="3">
    <source>
        <dbReference type="ARBA" id="ARBA00022679"/>
    </source>
</evidence>
<dbReference type="Gene3D" id="1.10.8.10">
    <property type="entry name" value="DNA helicase RuvA subunit, C-terminal domain"/>
    <property type="match status" value="1"/>
</dbReference>
<dbReference type="Proteomes" id="UP000216451">
    <property type="component" value="Unassembled WGS sequence"/>
</dbReference>
<dbReference type="GO" id="GO:0003676">
    <property type="term" value="F:nucleic acid binding"/>
    <property type="evidence" value="ECO:0007669"/>
    <property type="project" value="InterPro"/>
</dbReference>
<organism evidence="7 8">
    <name type="scientific">Bifidobacterium aquikefiri</name>
    <dbReference type="NCBI Taxonomy" id="1653207"/>
    <lineage>
        <taxon>Bacteria</taxon>
        <taxon>Bacillati</taxon>
        <taxon>Actinomycetota</taxon>
        <taxon>Actinomycetes</taxon>
        <taxon>Bifidobacteriales</taxon>
        <taxon>Bifidobacteriaceae</taxon>
        <taxon>Bifidobacterium</taxon>
    </lineage>
</organism>
<evidence type="ECO:0000313" key="7">
    <source>
        <dbReference type="EMBL" id="OZG67181.1"/>
    </source>
</evidence>
<protein>
    <recommendedName>
        <fullName evidence="1">peptide chain release factor N(5)-glutamine methyltransferase</fullName>
        <ecNumber evidence="1">2.1.1.297</ecNumber>
    </recommendedName>
</protein>
<dbReference type="InterPro" id="IPR019874">
    <property type="entry name" value="RF_methyltr_PrmC"/>
</dbReference>
<dbReference type="Pfam" id="PF05175">
    <property type="entry name" value="MTS"/>
    <property type="match status" value="1"/>
</dbReference>
<dbReference type="PROSITE" id="PS00092">
    <property type="entry name" value="N6_MTASE"/>
    <property type="match status" value="1"/>
</dbReference>
<dbReference type="EC" id="2.1.1.297" evidence="1"/>
<dbReference type="CDD" id="cd02440">
    <property type="entry name" value="AdoMet_MTases"/>
    <property type="match status" value="1"/>
</dbReference>
<dbReference type="InterPro" id="IPR002052">
    <property type="entry name" value="DNA_methylase_N6_adenine_CS"/>
</dbReference>
<evidence type="ECO:0000256" key="4">
    <source>
        <dbReference type="ARBA" id="ARBA00022691"/>
    </source>
</evidence>
<dbReference type="GO" id="GO:0032259">
    <property type="term" value="P:methylation"/>
    <property type="evidence" value="ECO:0007669"/>
    <property type="project" value="UniProtKB-KW"/>
</dbReference>
<gene>
    <name evidence="7" type="ORF">BAQU_1253</name>
</gene>
<keyword evidence="2 7" id="KW-0489">Methyltransferase</keyword>
<dbReference type="SUPFAM" id="SSF53335">
    <property type="entry name" value="S-adenosyl-L-methionine-dependent methyltransferases"/>
    <property type="match status" value="1"/>
</dbReference>
<dbReference type="AlphaFoldDB" id="A0A261G6X4"/>
<dbReference type="InterPro" id="IPR029063">
    <property type="entry name" value="SAM-dependent_MTases_sf"/>
</dbReference>
<dbReference type="PANTHER" id="PTHR18895:SF74">
    <property type="entry name" value="MTRF1L RELEASE FACTOR GLUTAMINE METHYLTRANSFERASE"/>
    <property type="match status" value="1"/>
</dbReference>
<evidence type="ECO:0000256" key="1">
    <source>
        <dbReference type="ARBA" id="ARBA00012771"/>
    </source>
</evidence>
<keyword evidence="4" id="KW-0949">S-adenosyl-L-methionine</keyword>
<dbReference type="GO" id="GO:0102559">
    <property type="term" value="F:peptide chain release factor N(5)-glutamine methyltransferase activity"/>
    <property type="evidence" value="ECO:0007669"/>
    <property type="project" value="UniProtKB-EC"/>
</dbReference>
<dbReference type="PANTHER" id="PTHR18895">
    <property type="entry name" value="HEMK METHYLTRANSFERASE"/>
    <property type="match status" value="1"/>
</dbReference>
<evidence type="ECO:0000256" key="2">
    <source>
        <dbReference type="ARBA" id="ARBA00022603"/>
    </source>
</evidence>
<sequence length="335" mass="37063">MHQAEHGLGLGKSVEDIVRDATEALKSCGIDSPQHDSMVLLAFAASFGLSVSVNDIRTAMILGSSFESAFTRWNGSDELSLPQQAGDALDLFAKLLQRRIRREPLQYIVGHARFRFLDVLVGTGVFIPRQETELVVQAALDWLQRQKIGRPVMVDLCSGSGAIAVSVATEVPHARVYAVEQSERTIEWTRKNIQKNQARIDEIGSSLELIEGDATSVQTLQSLDGYCDVIICNPPYIPEREIPAQPEVRDWEPQQALYGGSPDGLRFPKRIIDRAATLLKVGGVLVMEHDISQGAALRNYALAQGYRNAQTEQDLTHRDRFLIASRQSQANTSQK</sequence>
<reference evidence="7 8" key="1">
    <citation type="journal article" date="2017" name="BMC Genomics">
        <title>Comparative genomic and phylogenomic analyses of the Bifidobacteriaceae family.</title>
        <authorList>
            <person name="Lugli G.A."/>
            <person name="Milani C."/>
            <person name="Turroni F."/>
            <person name="Duranti S."/>
            <person name="Mancabelli L."/>
            <person name="Mangifesta M."/>
            <person name="Ferrario C."/>
            <person name="Modesto M."/>
            <person name="Mattarelli P."/>
            <person name="Jiri K."/>
            <person name="van Sinderen D."/>
            <person name="Ventura M."/>
        </authorList>
    </citation>
    <scope>NUCLEOTIDE SEQUENCE [LARGE SCALE GENOMIC DNA]</scope>
    <source>
        <strain evidence="7 8">LMG 28769</strain>
    </source>
</reference>
<dbReference type="NCBIfam" id="TIGR00536">
    <property type="entry name" value="hemK_fam"/>
    <property type="match status" value="1"/>
</dbReference>
<accession>A0A261G6X4</accession>
<dbReference type="InterPro" id="IPR007848">
    <property type="entry name" value="Small_mtfrase_dom"/>
</dbReference>
<dbReference type="InterPro" id="IPR004556">
    <property type="entry name" value="HemK-like"/>
</dbReference>
<keyword evidence="3 7" id="KW-0808">Transferase</keyword>
<dbReference type="EMBL" id="MWXA01000005">
    <property type="protein sequence ID" value="OZG67181.1"/>
    <property type="molecule type" value="Genomic_DNA"/>
</dbReference>
<comment type="caution">
    <text evidence="7">The sequence shown here is derived from an EMBL/GenBank/DDBJ whole genome shotgun (WGS) entry which is preliminary data.</text>
</comment>
<evidence type="ECO:0000256" key="5">
    <source>
        <dbReference type="ARBA" id="ARBA00048391"/>
    </source>
</evidence>
<comment type="catalytic activity">
    <reaction evidence="5">
        <text>L-glutaminyl-[peptide chain release factor] + S-adenosyl-L-methionine = N(5)-methyl-L-glutaminyl-[peptide chain release factor] + S-adenosyl-L-homocysteine + H(+)</text>
        <dbReference type="Rhea" id="RHEA:42896"/>
        <dbReference type="Rhea" id="RHEA-COMP:10271"/>
        <dbReference type="Rhea" id="RHEA-COMP:10272"/>
        <dbReference type="ChEBI" id="CHEBI:15378"/>
        <dbReference type="ChEBI" id="CHEBI:30011"/>
        <dbReference type="ChEBI" id="CHEBI:57856"/>
        <dbReference type="ChEBI" id="CHEBI:59789"/>
        <dbReference type="ChEBI" id="CHEBI:61891"/>
        <dbReference type="EC" id="2.1.1.297"/>
    </reaction>
</comment>
<evidence type="ECO:0000313" key="8">
    <source>
        <dbReference type="Proteomes" id="UP000216451"/>
    </source>
</evidence>
<proteinExistence type="predicted"/>
<evidence type="ECO:0000259" key="6">
    <source>
        <dbReference type="Pfam" id="PF05175"/>
    </source>
</evidence>
<dbReference type="NCBIfam" id="TIGR03534">
    <property type="entry name" value="RF_mod_PrmC"/>
    <property type="match status" value="1"/>
</dbReference>